<accession>A0A2Z2KF76</accession>
<keyword evidence="2" id="KW-1185">Reference proteome</keyword>
<name>A0A2Z2KF76_9BACL</name>
<dbReference type="AlphaFoldDB" id="A0A2Z2KF76"/>
<organism evidence="1 2">
    <name type="scientific">Paenibacillus donghaensis</name>
    <dbReference type="NCBI Taxonomy" id="414771"/>
    <lineage>
        <taxon>Bacteria</taxon>
        <taxon>Bacillati</taxon>
        <taxon>Bacillota</taxon>
        <taxon>Bacilli</taxon>
        <taxon>Bacillales</taxon>
        <taxon>Paenibacillaceae</taxon>
        <taxon>Paenibacillus</taxon>
    </lineage>
</organism>
<evidence type="ECO:0000313" key="2">
    <source>
        <dbReference type="Proteomes" id="UP000249890"/>
    </source>
</evidence>
<dbReference type="Proteomes" id="UP000249890">
    <property type="component" value="Chromosome"/>
</dbReference>
<dbReference type="OrthoDB" id="8455668at2"/>
<protein>
    <submittedName>
        <fullName evidence="1">Uncharacterized protein</fullName>
    </submittedName>
</protein>
<evidence type="ECO:0000313" key="1">
    <source>
        <dbReference type="EMBL" id="ASA22615.1"/>
    </source>
</evidence>
<gene>
    <name evidence="1" type="ORF">B9T62_18585</name>
</gene>
<dbReference type="EMBL" id="CP021780">
    <property type="protein sequence ID" value="ASA22615.1"/>
    <property type="molecule type" value="Genomic_DNA"/>
</dbReference>
<reference evidence="1 2" key="1">
    <citation type="submission" date="2017-06" db="EMBL/GenBank/DDBJ databases">
        <title>Complete genome sequence of Paenibacillus donghaensis KCTC 13049T isolated from East Sea sediment, South Korea.</title>
        <authorList>
            <person name="Jung B.K."/>
            <person name="Hong S.-J."/>
            <person name="Shin J.-H."/>
        </authorList>
    </citation>
    <scope>NUCLEOTIDE SEQUENCE [LARGE SCALE GENOMIC DNA]</scope>
    <source>
        <strain evidence="1 2">KCTC 13049</strain>
    </source>
</reference>
<dbReference type="KEGG" id="pdh:B9T62_18585"/>
<sequence length="136" mass="16004">MKTFEEIINQQPIFLHDWSNMEEVFGSFESWETQDHALSNHKEEAVLFASYGNDNYSGAAWVLFLKDGKLYEVNGSHCSCYGLEDQWSPEEVMLEELEHRLVNGEFGEDDYSDNNFKKEVCEFLGVEFKKNKEEYY</sequence>
<proteinExistence type="predicted"/>
<dbReference type="RefSeq" id="WP_087916613.1">
    <property type="nucleotide sequence ID" value="NZ_CP021780.1"/>
</dbReference>